<evidence type="ECO:0000256" key="1">
    <source>
        <dbReference type="ARBA" id="ARBA00022679"/>
    </source>
</evidence>
<dbReference type="Proteomes" id="UP000286701">
    <property type="component" value="Unassembled WGS sequence"/>
</dbReference>
<dbReference type="AlphaFoldDB" id="A0A3S3UMZ6"/>
<dbReference type="Pfam" id="PF13439">
    <property type="entry name" value="Glyco_transf_4"/>
    <property type="match status" value="1"/>
</dbReference>
<accession>A0A3S3UMZ6</accession>
<dbReference type="GO" id="GO:0016757">
    <property type="term" value="F:glycosyltransferase activity"/>
    <property type="evidence" value="ECO:0007669"/>
    <property type="project" value="InterPro"/>
</dbReference>
<reference evidence="4 5" key="1">
    <citation type="submission" date="2019-01" db="EMBL/GenBank/DDBJ databases">
        <title>Mucilaginibacter antarcticum sp. nov., isolated from antarctic soil.</title>
        <authorList>
            <person name="Yan Y.-Q."/>
            <person name="Du Z.-J."/>
        </authorList>
    </citation>
    <scope>NUCLEOTIDE SEQUENCE [LARGE SCALE GENOMIC DNA]</scope>
    <source>
        <strain evidence="4 5">F01003</strain>
    </source>
</reference>
<protein>
    <submittedName>
        <fullName evidence="4">Glycosyltransferase family 1 protein</fullName>
    </submittedName>
</protein>
<comment type="caution">
    <text evidence="4">The sequence shown here is derived from an EMBL/GenBank/DDBJ whole genome shotgun (WGS) entry which is preliminary data.</text>
</comment>
<dbReference type="PANTHER" id="PTHR46401">
    <property type="entry name" value="GLYCOSYLTRANSFERASE WBBK-RELATED"/>
    <property type="match status" value="1"/>
</dbReference>
<name>A0A3S3UMZ6_9SPHI</name>
<keyword evidence="5" id="KW-1185">Reference proteome</keyword>
<evidence type="ECO:0000259" key="3">
    <source>
        <dbReference type="Pfam" id="PF13439"/>
    </source>
</evidence>
<dbReference type="PANTHER" id="PTHR46401:SF2">
    <property type="entry name" value="GLYCOSYLTRANSFERASE WBBK-RELATED"/>
    <property type="match status" value="1"/>
</dbReference>
<dbReference type="Pfam" id="PF00534">
    <property type="entry name" value="Glycos_transf_1"/>
    <property type="match status" value="1"/>
</dbReference>
<feature type="domain" description="Glycosyl transferase family 1" evidence="2">
    <location>
        <begin position="193"/>
        <end position="358"/>
    </location>
</feature>
<keyword evidence="1 4" id="KW-0808">Transferase</keyword>
<dbReference type="InterPro" id="IPR001296">
    <property type="entry name" value="Glyco_trans_1"/>
</dbReference>
<evidence type="ECO:0000313" key="4">
    <source>
        <dbReference type="EMBL" id="RWY50196.1"/>
    </source>
</evidence>
<sequence>MKRVLYVFGGEEASGAEFVIQRLFKYNTAVVEPHLFVSPGKFADEVVNNKICPVTQLNALKKLNRARIKGFGFIIKALKNYFVVSGKVLDYVRKNNIDIVHANTIVPASYLIPAIVWSKITFKKTKWFWSDHDLQYFSQIDHIVSKLCLKLFDATLVVSDAVKKKFGSASEKLMILYNGLDLNDFIENDTLRRNFREKYNIADNQLLFCIAGVVSPRKGQIMLIKVFSQLAAKYDHIKLVFAGRLSEDTPEYYQTFLGEVEKNKESILYIGKVNDMVSLYNGIDVLYNNSSNEGSEPLGTTILEAMAMHKIVIASKVGGSPEIVTDKKDGFLFNADNESALMDITAQVIDNWYNLTAMRAQASIAIKERFDIEIMASNYNGIIMANTN</sequence>
<dbReference type="GO" id="GO:0009103">
    <property type="term" value="P:lipopolysaccharide biosynthetic process"/>
    <property type="evidence" value="ECO:0007669"/>
    <property type="project" value="TreeGrafter"/>
</dbReference>
<dbReference type="Gene3D" id="3.40.50.2000">
    <property type="entry name" value="Glycogen Phosphorylase B"/>
    <property type="match status" value="2"/>
</dbReference>
<dbReference type="SUPFAM" id="SSF53756">
    <property type="entry name" value="UDP-Glycosyltransferase/glycogen phosphorylase"/>
    <property type="match status" value="1"/>
</dbReference>
<dbReference type="InterPro" id="IPR028098">
    <property type="entry name" value="Glyco_trans_4-like_N"/>
</dbReference>
<dbReference type="RefSeq" id="WP_128534927.1">
    <property type="nucleotide sequence ID" value="NZ_SBIW01000007.1"/>
</dbReference>
<feature type="domain" description="Glycosyltransferase subfamily 4-like N-terminal" evidence="3">
    <location>
        <begin position="62"/>
        <end position="183"/>
    </location>
</feature>
<proteinExistence type="predicted"/>
<dbReference type="CDD" id="cd03801">
    <property type="entry name" value="GT4_PimA-like"/>
    <property type="match status" value="1"/>
</dbReference>
<dbReference type="OrthoDB" id="9811239at2"/>
<organism evidence="4 5">
    <name type="scientific">Mucilaginibacter gilvus</name>
    <dbReference type="NCBI Taxonomy" id="2305909"/>
    <lineage>
        <taxon>Bacteria</taxon>
        <taxon>Pseudomonadati</taxon>
        <taxon>Bacteroidota</taxon>
        <taxon>Sphingobacteriia</taxon>
        <taxon>Sphingobacteriales</taxon>
        <taxon>Sphingobacteriaceae</taxon>
        <taxon>Mucilaginibacter</taxon>
    </lineage>
</organism>
<evidence type="ECO:0000259" key="2">
    <source>
        <dbReference type="Pfam" id="PF00534"/>
    </source>
</evidence>
<evidence type="ECO:0000313" key="5">
    <source>
        <dbReference type="Proteomes" id="UP000286701"/>
    </source>
</evidence>
<gene>
    <name evidence="4" type="ORF">EPL05_15710</name>
</gene>
<dbReference type="EMBL" id="SBIW01000007">
    <property type="protein sequence ID" value="RWY50196.1"/>
    <property type="molecule type" value="Genomic_DNA"/>
</dbReference>